<evidence type="ECO:0000259" key="1">
    <source>
        <dbReference type="Pfam" id="PF00534"/>
    </source>
</evidence>
<reference evidence="3 4" key="1">
    <citation type="submission" date="2018-08" db="EMBL/GenBank/DDBJ databases">
        <title>A genome reference for cultivated species of the human gut microbiota.</title>
        <authorList>
            <person name="Zou Y."/>
            <person name="Xue W."/>
            <person name="Luo G."/>
        </authorList>
    </citation>
    <scope>NUCLEOTIDE SEQUENCE [LARGE SCALE GENOMIC DNA]</scope>
    <source>
        <strain evidence="3 4">AF43-2</strain>
    </source>
</reference>
<feature type="domain" description="Glycosyl transferase family 1" evidence="1">
    <location>
        <begin position="175"/>
        <end position="336"/>
    </location>
</feature>
<sequence>MNIVYVIEDYSENGGVERIVSMKANTLYREYQHQVTLISVYQDNRPHRYQLDSNIPLVLLHVPFAQKSTIPGLTTCSRLKTLMTAAVRLNKAIRKINPDVIFFATTLGALLLPFCYHKAKKIYESHLARTYNPYHVFFKWMEIKADAIICLTKDDAKEYLARNKVCVIPNFINTPQQKVIEYDSKKAIAVGRLEEQKGFDRLIRCWQKIAQEYPDWKLDIYGEGSQHENLQKQINALNLDNQIKLCGRCENMMEIYPKYSLQVMSSHYEGQPMVLIEAQSCGLPSVVFNFKYGASDIIQNEYNGLIVAQDDENAFTEAIFRLIGNPLLRKQLGTHALEIGDKYAKSNIFKKWERLLIEL</sequence>
<dbReference type="AlphaFoldDB" id="A0AA92V8V3"/>
<feature type="domain" description="Glycosyltransferase subfamily 4-like N-terminal" evidence="2">
    <location>
        <begin position="14"/>
        <end position="174"/>
    </location>
</feature>
<comment type="caution">
    <text evidence="3">The sequence shown here is derived from an EMBL/GenBank/DDBJ whole genome shotgun (WGS) entry which is preliminary data.</text>
</comment>
<dbReference type="Pfam" id="PF13439">
    <property type="entry name" value="Glyco_transf_4"/>
    <property type="match status" value="1"/>
</dbReference>
<dbReference type="CDD" id="cd03820">
    <property type="entry name" value="GT4_AmsD-like"/>
    <property type="match status" value="1"/>
</dbReference>
<dbReference type="PANTHER" id="PTHR12526:SF630">
    <property type="entry name" value="GLYCOSYLTRANSFERASE"/>
    <property type="match status" value="1"/>
</dbReference>
<name>A0AA92V8V3_9BACT</name>
<gene>
    <name evidence="3" type="ORF">DW064_03825</name>
</gene>
<dbReference type="PANTHER" id="PTHR12526">
    <property type="entry name" value="GLYCOSYLTRANSFERASE"/>
    <property type="match status" value="1"/>
</dbReference>
<dbReference type="Proteomes" id="UP000284562">
    <property type="component" value="Unassembled WGS sequence"/>
</dbReference>
<dbReference type="GO" id="GO:0016757">
    <property type="term" value="F:glycosyltransferase activity"/>
    <property type="evidence" value="ECO:0007669"/>
    <property type="project" value="InterPro"/>
</dbReference>
<dbReference type="InterPro" id="IPR028098">
    <property type="entry name" value="Glyco_trans_4-like_N"/>
</dbReference>
<evidence type="ECO:0000313" key="4">
    <source>
        <dbReference type="Proteomes" id="UP000284562"/>
    </source>
</evidence>
<protein>
    <submittedName>
        <fullName evidence="3">Glycosyltransferase family 4 protein</fullName>
    </submittedName>
</protein>
<dbReference type="SUPFAM" id="SSF53756">
    <property type="entry name" value="UDP-Glycosyltransferase/glycogen phosphorylase"/>
    <property type="match status" value="1"/>
</dbReference>
<dbReference type="Pfam" id="PF00534">
    <property type="entry name" value="Glycos_transf_1"/>
    <property type="match status" value="1"/>
</dbReference>
<proteinExistence type="predicted"/>
<dbReference type="EMBL" id="QRNN01000009">
    <property type="protein sequence ID" value="RHK49494.1"/>
    <property type="molecule type" value="Genomic_DNA"/>
</dbReference>
<organism evidence="3 4">
    <name type="scientific">Segatella copri</name>
    <dbReference type="NCBI Taxonomy" id="165179"/>
    <lineage>
        <taxon>Bacteria</taxon>
        <taxon>Pseudomonadati</taxon>
        <taxon>Bacteroidota</taxon>
        <taxon>Bacteroidia</taxon>
        <taxon>Bacteroidales</taxon>
        <taxon>Prevotellaceae</taxon>
        <taxon>Segatella</taxon>
    </lineage>
</organism>
<evidence type="ECO:0000259" key="2">
    <source>
        <dbReference type="Pfam" id="PF13439"/>
    </source>
</evidence>
<evidence type="ECO:0000313" key="3">
    <source>
        <dbReference type="EMBL" id="RHK49494.1"/>
    </source>
</evidence>
<dbReference type="Gene3D" id="3.40.50.2000">
    <property type="entry name" value="Glycogen Phosphorylase B"/>
    <property type="match status" value="2"/>
</dbReference>
<dbReference type="InterPro" id="IPR001296">
    <property type="entry name" value="Glyco_trans_1"/>
</dbReference>
<accession>A0AA92V8V3</accession>